<reference evidence="3 4" key="1">
    <citation type="submission" date="2020-03" db="EMBL/GenBank/DDBJ databases">
        <title>Whole genome shotgun sequence of Phytohabitans flavus NBRC 107702.</title>
        <authorList>
            <person name="Komaki H."/>
            <person name="Tamura T."/>
        </authorList>
    </citation>
    <scope>NUCLEOTIDE SEQUENCE [LARGE SCALE GENOMIC DNA]</scope>
    <source>
        <strain evidence="3 4">NBRC 107702</strain>
    </source>
</reference>
<dbReference type="InterPro" id="IPR029058">
    <property type="entry name" value="AB_hydrolase_fold"/>
</dbReference>
<feature type="domain" description="BD-FAE-like" evidence="2">
    <location>
        <begin position="27"/>
        <end position="125"/>
    </location>
</feature>
<evidence type="ECO:0000259" key="2">
    <source>
        <dbReference type="Pfam" id="PF20434"/>
    </source>
</evidence>
<dbReference type="RefSeq" id="WP_173032838.1">
    <property type="nucleotide sequence ID" value="NZ_AP022870.1"/>
</dbReference>
<gene>
    <name evidence="3" type="ORF">Pflav_001270</name>
</gene>
<dbReference type="PANTHER" id="PTHR22946">
    <property type="entry name" value="DIENELACTONE HYDROLASE DOMAIN-CONTAINING PROTEIN-RELATED"/>
    <property type="match status" value="1"/>
</dbReference>
<dbReference type="InterPro" id="IPR049492">
    <property type="entry name" value="BD-FAE-like_dom"/>
</dbReference>
<evidence type="ECO:0000313" key="3">
    <source>
        <dbReference type="EMBL" id="BCB73717.1"/>
    </source>
</evidence>
<comment type="similarity">
    <text evidence="1">Belongs to the AB hydrolase superfamily.</text>
</comment>
<dbReference type="EMBL" id="AP022870">
    <property type="protein sequence ID" value="BCB73717.1"/>
    <property type="molecule type" value="Genomic_DNA"/>
</dbReference>
<dbReference type="SUPFAM" id="SSF53474">
    <property type="entry name" value="alpha/beta-Hydrolases"/>
    <property type="match status" value="1"/>
</dbReference>
<evidence type="ECO:0000313" key="4">
    <source>
        <dbReference type="Proteomes" id="UP000502508"/>
    </source>
</evidence>
<dbReference type="Pfam" id="PF20434">
    <property type="entry name" value="BD-FAE"/>
    <property type="match status" value="1"/>
</dbReference>
<proteinExistence type="inferred from homology"/>
<organism evidence="3 4">
    <name type="scientific">Phytohabitans flavus</name>
    <dbReference type="NCBI Taxonomy" id="1076124"/>
    <lineage>
        <taxon>Bacteria</taxon>
        <taxon>Bacillati</taxon>
        <taxon>Actinomycetota</taxon>
        <taxon>Actinomycetes</taxon>
        <taxon>Micromonosporales</taxon>
        <taxon>Micromonosporaceae</taxon>
    </lineage>
</organism>
<evidence type="ECO:0000256" key="1">
    <source>
        <dbReference type="ARBA" id="ARBA00008645"/>
    </source>
</evidence>
<dbReference type="AlphaFoldDB" id="A0A6F8XIT8"/>
<name>A0A6F8XIT8_9ACTN</name>
<sequence length="240" mass="25654">MAVPDYLKPFVLPVEVIAAERHGPVVDLYLPEAARPCPAVVFVHGGPLPPDLRPTPRDWPVYQAYGSIAARRGAVGVTVDHRLYGSGDYPQAAADVAGAIETVRADPRVDGDRVAIWCFSGGGLLLADWLREPPHWLRCLAASYPVLAPLPGWTVDPRFRPAEAVAAAGALPIVLTRVGRERQEVAAGMELFVEAARASGAALEIIDVPDGRHGFDVLDHTAESRKAIERALETVLAAVA</sequence>
<dbReference type="Gene3D" id="3.40.50.1820">
    <property type="entry name" value="alpha/beta hydrolase"/>
    <property type="match status" value="1"/>
</dbReference>
<accession>A0A6F8XIT8</accession>
<dbReference type="InterPro" id="IPR050261">
    <property type="entry name" value="FrsA_esterase"/>
</dbReference>
<dbReference type="Proteomes" id="UP000502508">
    <property type="component" value="Chromosome"/>
</dbReference>
<reference evidence="3 4" key="2">
    <citation type="submission" date="2020-03" db="EMBL/GenBank/DDBJ databases">
        <authorList>
            <person name="Ichikawa N."/>
            <person name="Kimura A."/>
            <person name="Kitahashi Y."/>
            <person name="Uohara A."/>
        </authorList>
    </citation>
    <scope>NUCLEOTIDE SEQUENCE [LARGE SCALE GENOMIC DNA]</scope>
    <source>
        <strain evidence="3 4">NBRC 107702</strain>
    </source>
</reference>
<keyword evidence="4" id="KW-1185">Reference proteome</keyword>
<protein>
    <recommendedName>
        <fullName evidence="2">BD-FAE-like domain-containing protein</fullName>
    </recommendedName>
</protein>
<dbReference type="KEGG" id="pfla:Pflav_001270"/>